<dbReference type="AlphaFoldDB" id="A0A7S3WNS8"/>
<organism evidence="2">
    <name type="scientific">Emiliania huxleyi</name>
    <name type="common">Coccolithophore</name>
    <name type="synonym">Pontosphaera huxleyi</name>
    <dbReference type="NCBI Taxonomy" id="2903"/>
    <lineage>
        <taxon>Eukaryota</taxon>
        <taxon>Haptista</taxon>
        <taxon>Haptophyta</taxon>
        <taxon>Prymnesiophyceae</taxon>
        <taxon>Isochrysidales</taxon>
        <taxon>Noelaerhabdaceae</taxon>
        <taxon>Emiliania</taxon>
    </lineage>
</organism>
<reference evidence="2" key="1">
    <citation type="submission" date="2021-01" db="EMBL/GenBank/DDBJ databases">
        <authorList>
            <person name="Corre E."/>
            <person name="Pelletier E."/>
            <person name="Niang G."/>
            <person name="Scheremetjew M."/>
            <person name="Finn R."/>
            <person name="Kale V."/>
            <person name="Holt S."/>
            <person name="Cochrane G."/>
            <person name="Meng A."/>
            <person name="Brown T."/>
            <person name="Cohen L."/>
        </authorList>
    </citation>
    <scope>NUCLEOTIDE SEQUENCE</scope>
    <source>
        <strain evidence="2">379</strain>
    </source>
</reference>
<evidence type="ECO:0000256" key="1">
    <source>
        <dbReference type="SAM" id="MobiDB-lite"/>
    </source>
</evidence>
<gene>
    <name evidence="2" type="ORF">EHUX00137_LOCUS29592</name>
</gene>
<protein>
    <submittedName>
        <fullName evidence="2">Uncharacterized protein</fullName>
    </submittedName>
</protein>
<feature type="compositionally biased region" description="Low complexity" evidence="1">
    <location>
        <begin position="57"/>
        <end position="84"/>
    </location>
</feature>
<proteinExistence type="predicted"/>
<evidence type="ECO:0000313" key="2">
    <source>
        <dbReference type="EMBL" id="CAE0569421.1"/>
    </source>
</evidence>
<sequence length="106" mass="11279">MPRYQQPHGPPRIDHATHATLRGHTGSTYETPPPPNGPSHRGGRRDPPSRGRRRRYCGCSGSPVTVSYAASTSATSESKVEVSSQEPSTHTPLLAASARGAYTGET</sequence>
<dbReference type="EMBL" id="HBIR01037898">
    <property type="protein sequence ID" value="CAE0569421.1"/>
    <property type="molecule type" value="Transcribed_RNA"/>
</dbReference>
<accession>A0A7S3WNS8</accession>
<feature type="region of interest" description="Disordered" evidence="1">
    <location>
        <begin position="1"/>
        <end position="106"/>
    </location>
</feature>
<name>A0A7S3WNS8_EMIHU</name>